<sequence>MGSLPKVLLRLDEVYNPLTVVIQGKSNISWLDMQSELLIFEKRLEHQNSQKNHANNDARQPGNSYPHNSNQSNGNSQRGGNNFHNSGSRGPGRGRRNKPTCQVCGKYGHSALNINTPTPCNSNQNPTPFVTTYNTNPFATPETVLSMLLLEMVVSYKFLALGIQIYLMGKAT</sequence>
<organism evidence="2 3">
    <name type="scientific">Cucumis sativus</name>
    <name type="common">Cucumber</name>
    <dbReference type="NCBI Taxonomy" id="3659"/>
    <lineage>
        <taxon>Eukaryota</taxon>
        <taxon>Viridiplantae</taxon>
        <taxon>Streptophyta</taxon>
        <taxon>Embryophyta</taxon>
        <taxon>Tracheophyta</taxon>
        <taxon>Spermatophyta</taxon>
        <taxon>Magnoliopsida</taxon>
        <taxon>eudicotyledons</taxon>
        <taxon>Gunneridae</taxon>
        <taxon>Pentapetalae</taxon>
        <taxon>rosids</taxon>
        <taxon>fabids</taxon>
        <taxon>Cucurbitales</taxon>
        <taxon>Cucurbitaceae</taxon>
        <taxon>Benincaseae</taxon>
        <taxon>Cucumis</taxon>
    </lineage>
</organism>
<dbReference type="EMBL" id="CM002928">
    <property type="protein sequence ID" value="KGN44034.1"/>
    <property type="molecule type" value="Genomic_DNA"/>
</dbReference>
<reference evidence="2 3" key="2">
    <citation type="journal article" date="2009" name="PLoS ONE">
        <title>An integrated genetic and cytogenetic map of the cucumber genome.</title>
        <authorList>
            <person name="Ren Y."/>
            <person name="Zhang Z."/>
            <person name="Liu J."/>
            <person name="Staub J.E."/>
            <person name="Han Y."/>
            <person name="Cheng Z."/>
            <person name="Li X."/>
            <person name="Lu J."/>
            <person name="Miao H."/>
            <person name="Kang H."/>
            <person name="Xie B."/>
            <person name="Gu X."/>
            <person name="Wang X."/>
            <person name="Du Y."/>
            <person name="Jin W."/>
            <person name="Huang S."/>
        </authorList>
    </citation>
    <scope>NUCLEOTIDE SEQUENCE [LARGE SCALE GENOMIC DNA]</scope>
    <source>
        <strain evidence="3">cv. 9930</strain>
    </source>
</reference>
<evidence type="ECO:0000256" key="1">
    <source>
        <dbReference type="SAM" id="MobiDB-lite"/>
    </source>
</evidence>
<dbReference type="Proteomes" id="UP000029981">
    <property type="component" value="Chromosome 7"/>
</dbReference>
<dbReference type="Gramene" id="KGN44034">
    <property type="protein sequence ID" value="KGN44034"/>
    <property type="gene ID" value="Csa_7G122350"/>
</dbReference>
<proteinExistence type="predicted"/>
<reference evidence="2 3" key="1">
    <citation type="journal article" date="2009" name="Nat. Genet.">
        <title>The genome of the cucumber, Cucumis sativus L.</title>
        <authorList>
            <person name="Huang S."/>
            <person name="Li R."/>
            <person name="Zhang Z."/>
            <person name="Li L."/>
            <person name="Gu X."/>
            <person name="Fan W."/>
            <person name="Lucas W.J."/>
            <person name="Wang X."/>
            <person name="Xie B."/>
            <person name="Ni P."/>
            <person name="Ren Y."/>
            <person name="Zhu H."/>
            <person name="Li J."/>
            <person name="Lin K."/>
            <person name="Jin W."/>
            <person name="Fei Z."/>
            <person name="Li G."/>
            <person name="Staub J."/>
            <person name="Kilian A."/>
            <person name="van der Vossen E.A."/>
            <person name="Wu Y."/>
            <person name="Guo J."/>
            <person name="He J."/>
            <person name="Jia Z."/>
            <person name="Ren Y."/>
            <person name="Tian G."/>
            <person name="Lu Y."/>
            <person name="Ruan J."/>
            <person name="Qian W."/>
            <person name="Wang M."/>
            <person name="Huang Q."/>
            <person name="Li B."/>
            <person name="Xuan Z."/>
            <person name="Cao J."/>
            <person name="Asan"/>
            <person name="Wu Z."/>
            <person name="Zhang J."/>
            <person name="Cai Q."/>
            <person name="Bai Y."/>
            <person name="Zhao B."/>
            <person name="Han Y."/>
            <person name="Li Y."/>
            <person name="Li X."/>
            <person name="Wang S."/>
            <person name="Shi Q."/>
            <person name="Liu S."/>
            <person name="Cho W.K."/>
            <person name="Kim J.Y."/>
            <person name="Xu Y."/>
            <person name="Heller-Uszynska K."/>
            <person name="Miao H."/>
            <person name="Cheng Z."/>
            <person name="Zhang S."/>
            <person name="Wu J."/>
            <person name="Yang Y."/>
            <person name="Kang H."/>
            <person name="Li M."/>
            <person name="Liang H."/>
            <person name="Ren X."/>
            <person name="Shi Z."/>
            <person name="Wen M."/>
            <person name="Jian M."/>
            <person name="Yang H."/>
            <person name="Zhang G."/>
            <person name="Yang Z."/>
            <person name="Chen R."/>
            <person name="Liu S."/>
            <person name="Li J."/>
            <person name="Ma L."/>
            <person name="Liu H."/>
            <person name="Zhou Y."/>
            <person name="Zhao J."/>
            <person name="Fang X."/>
            <person name="Li G."/>
            <person name="Fang L."/>
            <person name="Li Y."/>
            <person name="Liu D."/>
            <person name="Zheng H."/>
            <person name="Zhang Y."/>
            <person name="Qin N."/>
            <person name="Li Z."/>
            <person name="Yang G."/>
            <person name="Yang S."/>
            <person name="Bolund L."/>
            <person name="Kristiansen K."/>
            <person name="Zheng H."/>
            <person name="Li S."/>
            <person name="Zhang X."/>
            <person name="Yang H."/>
            <person name="Wang J."/>
            <person name="Sun R."/>
            <person name="Zhang B."/>
            <person name="Jiang S."/>
            <person name="Wang J."/>
            <person name="Du Y."/>
            <person name="Li S."/>
        </authorList>
    </citation>
    <scope>NUCLEOTIDE SEQUENCE [LARGE SCALE GENOMIC DNA]</scope>
    <source>
        <strain evidence="3">cv. 9930</strain>
    </source>
</reference>
<feature type="compositionally biased region" description="Low complexity" evidence="1">
    <location>
        <begin position="68"/>
        <end position="88"/>
    </location>
</feature>
<gene>
    <name evidence="2" type="ORF">Csa_7G122350</name>
</gene>
<feature type="compositionally biased region" description="Polar residues" evidence="1">
    <location>
        <begin position="49"/>
        <end position="67"/>
    </location>
</feature>
<protein>
    <submittedName>
        <fullName evidence="2">Uncharacterized protein</fullName>
    </submittedName>
</protein>
<keyword evidence="3" id="KW-1185">Reference proteome</keyword>
<reference evidence="2 3" key="4">
    <citation type="journal article" date="2011" name="BMC Genomics">
        <title>RNA-Seq improves annotation of protein-coding genes in the cucumber genome.</title>
        <authorList>
            <person name="Li Z."/>
            <person name="Zhang Z."/>
            <person name="Yan P."/>
            <person name="Huang S."/>
            <person name="Fei Z."/>
            <person name="Lin K."/>
        </authorList>
    </citation>
    <scope>NUCLEOTIDE SEQUENCE [LARGE SCALE GENOMIC DNA]</scope>
    <source>
        <strain evidence="3">cv. 9930</strain>
    </source>
</reference>
<evidence type="ECO:0000313" key="3">
    <source>
        <dbReference type="Proteomes" id="UP000029981"/>
    </source>
</evidence>
<evidence type="ECO:0000313" key="2">
    <source>
        <dbReference type="EMBL" id="KGN44034.1"/>
    </source>
</evidence>
<accession>A0A0A0K542</accession>
<feature type="region of interest" description="Disordered" evidence="1">
    <location>
        <begin position="49"/>
        <end position="101"/>
    </location>
</feature>
<dbReference type="AlphaFoldDB" id="A0A0A0K542"/>
<name>A0A0A0K542_CUCSA</name>
<reference evidence="2 3" key="3">
    <citation type="journal article" date="2010" name="BMC Genomics">
        <title>Transcriptome sequencing and comparative analysis of cucumber flowers with different sex types.</title>
        <authorList>
            <person name="Guo S."/>
            <person name="Zheng Y."/>
            <person name="Joung J.G."/>
            <person name="Liu S."/>
            <person name="Zhang Z."/>
            <person name="Crasta O.R."/>
            <person name="Sobral B.W."/>
            <person name="Xu Y."/>
            <person name="Huang S."/>
            <person name="Fei Z."/>
        </authorList>
    </citation>
    <scope>NUCLEOTIDE SEQUENCE [LARGE SCALE GENOMIC DNA]</scope>
    <source>
        <strain evidence="3">cv. 9930</strain>
    </source>
</reference>